<name>A0A8S9L2J2_BRACR</name>
<protein>
    <submittedName>
        <fullName evidence="1">Uncharacterized protein</fullName>
    </submittedName>
</protein>
<organism evidence="1 2">
    <name type="scientific">Brassica cretica</name>
    <name type="common">Mustard</name>
    <dbReference type="NCBI Taxonomy" id="69181"/>
    <lineage>
        <taxon>Eukaryota</taxon>
        <taxon>Viridiplantae</taxon>
        <taxon>Streptophyta</taxon>
        <taxon>Embryophyta</taxon>
        <taxon>Tracheophyta</taxon>
        <taxon>Spermatophyta</taxon>
        <taxon>Magnoliopsida</taxon>
        <taxon>eudicotyledons</taxon>
        <taxon>Gunneridae</taxon>
        <taxon>Pentapetalae</taxon>
        <taxon>rosids</taxon>
        <taxon>malvids</taxon>
        <taxon>Brassicales</taxon>
        <taxon>Brassicaceae</taxon>
        <taxon>Brassiceae</taxon>
        <taxon>Brassica</taxon>
    </lineage>
</organism>
<accession>A0A8S9L2J2</accession>
<evidence type="ECO:0000313" key="2">
    <source>
        <dbReference type="Proteomes" id="UP000712281"/>
    </source>
</evidence>
<evidence type="ECO:0000313" key="1">
    <source>
        <dbReference type="EMBL" id="KAF2599783.1"/>
    </source>
</evidence>
<gene>
    <name evidence="1" type="ORF">F2Q68_00009777</name>
</gene>
<reference evidence="1" key="1">
    <citation type="submission" date="2019-12" db="EMBL/GenBank/DDBJ databases">
        <title>Genome sequencing and annotation of Brassica cretica.</title>
        <authorList>
            <person name="Studholme D.J."/>
            <person name="Sarris P.F."/>
        </authorList>
    </citation>
    <scope>NUCLEOTIDE SEQUENCE</scope>
    <source>
        <strain evidence="1">PFS-001/15</strain>
        <tissue evidence="1">Leaf</tissue>
    </source>
</reference>
<comment type="caution">
    <text evidence="1">The sequence shown here is derived from an EMBL/GenBank/DDBJ whole genome shotgun (WGS) entry which is preliminary data.</text>
</comment>
<dbReference type="Proteomes" id="UP000712281">
    <property type="component" value="Unassembled WGS sequence"/>
</dbReference>
<dbReference type="AlphaFoldDB" id="A0A8S9L2J2"/>
<proteinExistence type="predicted"/>
<sequence>MKKRVTLKKKSDPGQFAIPCKHPSSAKVDIRVFGEPIGLDLYCLLSRLDPNESLGIKIDQHRGQFHDSGLFYLSDPSSGPVLIALE</sequence>
<dbReference type="EMBL" id="QGKW02000717">
    <property type="protein sequence ID" value="KAF2599783.1"/>
    <property type="molecule type" value="Genomic_DNA"/>
</dbReference>